<dbReference type="EMBL" id="CP024724">
    <property type="protein sequence ID" value="ATV27404.1"/>
    <property type="molecule type" value="Genomic_DNA"/>
</dbReference>
<reference evidence="1 2" key="1">
    <citation type="submission" date="2017-11" db="EMBL/GenBank/DDBJ databases">
        <title>Genome sequencing of Prevotella intermedia KCOM 2837.</title>
        <authorList>
            <person name="Kook J.-K."/>
            <person name="Park S.-N."/>
            <person name="Lim Y.K."/>
        </authorList>
    </citation>
    <scope>NUCLEOTIDE SEQUENCE [LARGE SCALE GENOMIC DNA]</scope>
    <source>
        <strain evidence="1 2">KCOM 2837</strain>
    </source>
</reference>
<organism evidence="1 2">
    <name type="scientific">Prevotella intermedia</name>
    <dbReference type="NCBI Taxonomy" id="28131"/>
    <lineage>
        <taxon>Bacteria</taxon>
        <taxon>Pseudomonadati</taxon>
        <taxon>Bacteroidota</taxon>
        <taxon>Bacteroidia</taxon>
        <taxon>Bacteroidales</taxon>
        <taxon>Prevotellaceae</taxon>
        <taxon>Prevotella</taxon>
    </lineage>
</organism>
<dbReference type="AlphaFoldDB" id="A0A2D3LA08"/>
<evidence type="ECO:0000313" key="2">
    <source>
        <dbReference type="Proteomes" id="UP000229630"/>
    </source>
</evidence>
<sequence length="238" mass="28155">MDKHKKYFRVGPSVESCVTGIRDGITSQVETRFTKTHLSFVDKSEKDYFFDYCKYLWKNRKTVGIDNFPLIDSSRISKITYYKTKKRVKETDFMSNLTDNSFNLFDFIVSEETHKLLLDFNLPVYNKIQVCIPEFSVQKEYFLLGFPELSLEHVDYAHSVVVDSFSGKQLRFNSYEEYVNRTYKFTKLYNTRLNKDYKYDVLRLQNTGIFFSESLIEALKHYNVTGLDYLTQSIVLSV</sequence>
<proteinExistence type="predicted"/>
<evidence type="ECO:0000313" key="1">
    <source>
        <dbReference type="EMBL" id="ATV27404.1"/>
    </source>
</evidence>
<accession>A0A2D3LA08</accession>
<dbReference type="RefSeq" id="WP_100020098.1">
    <property type="nucleotide sequence ID" value="NZ_CP024724.1"/>
</dbReference>
<gene>
    <name evidence="1" type="ORF">CTM62_11640</name>
</gene>
<name>A0A2D3LA08_PREIN</name>
<dbReference type="Proteomes" id="UP000229630">
    <property type="component" value="Chromosome 2"/>
</dbReference>
<protein>
    <submittedName>
        <fullName evidence="1">Uncharacterized protein</fullName>
    </submittedName>
</protein>